<comment type="function">
    <text evidence="9">Plays a key role in early steps of protein N-linked glycosylation by being involved in the conversion of polyprenol into dolichol. Acts as a polyprenal reductase that mediates the reduction of polyprenal into dolichal in a NADP-dependent mechanism. Dolichols are required for the synthesis of dolichol-linked monosaccharides and the oligosaccharide precursor used for N-glycosylation.</text>
</comment>
<comment type="pathway">
    <text evidence="9">Protein modification; protein glycosylation.</text>
</comment>
<feature type="transmembrane region" description="Helical" evidence="9">
    <location>
        <begin position="6"/>
        <end position="24"/>
    </location>
</feature>
<dbReference type="GO" id="GO:0160198">
    <property type="term" value="F:polyprenal reductase activity"/>
    <property type="evidence" value="ECO:0007669"/>
    <property type="project" value="UniProtKB-EC"/>
</dbReference>
<dbReference type="AlphaFoldDB" id="A0A3M6UV71"/>
<dbReference type="GO" id="GO:0016095">
    <property type="term" value="P:polyprenol catabolic process"/>
    <property type="evidence" value="ECO:0007669"/>
    <property type="project" value="UniProtKB-UniRule"/>
</dbReference>
<evidence type="ECO:0000256" key="1">
    <source>
        <dbReference type="ARBA" id="ARBA00004127"/>
    </source>
</evidence>
<keyword evidence="12" id="KW-1185">Reference proteome</keyword>
<keyword evidence="4 9" id="KW-1133">Transmembrane helix</keyword>
<dbReference type="GO" id="GO:0003865">
    <property type="term" value="F:3-oxo-5-alpha-steroid 4-dehydrogenase activity"/>
    <property type="evidence" value="ECO:0007669"/>
    <property type="project" value="TreeGrafter"/>
</dbReference>
<evidence type="ECO:0000256" key="4">
    <source>
        <dbReference type="ARBA" id="ARBA00022989"/>
    </source>
</evidence>
<feature type="transmembrane region" description="Helical" evidence="9">
    <location>
        <begin position="60"/>
        <end position="80"/>
    </location>
</feature>
<evidence type="ECO:0000259" key="10">
    <source>
        <dbReference type="Pfam" id="PF02544"/>
    </source>
</evidence>
<dbReference type="UniPathway" id="UPA00378"/>
<evidence type="ECO:0000256" key="8">
    <source>
        <dbReference type="ARBA" id="ARBA00049427"/>
    </source>
</evidence>
<dbReference type="PANTHER" id="PTHR14624">
    <property type="entry name" value="DFG10 PROTEIN"/>
    <property type="match status" value="1"/>
</dbReference>
<keyword evidence="3 9" id="KW-0812">Transmembrane</keyword>
<accession>A0A3M6UV71</accession>
<evidence type="ECO:0000256" key="2">
    <source>
        <dbReference type="ARBA" id="ARBA00012522"/>
    </source>
</evidence>
<comment type="catalytic activity">
    <reaction evidence="8 9">
        <text>a di-trans,poly-cis-dolichal + NADP(+) = a di-trans,poly-cis-polyprenal + NADPH + H(+)</text>
        <dbReference type="Rhea" id="RHEA:80727"/>
        <dbReference type="Rhea" id="RHEA-COMP:19536"/>
        <dbReference type="Rhea" id="RHEA-COMP:19537"/>
        <dbReference type="ChEBI" id="CHEBI:15378"/>
        <dbReference type="ChEBI" id="CHEBI:57783"/>
        <dbReference type="ChEBI" id="CHEBI:58349"/>
        <dbReference type="ChEBI" id="CHEBI:231623"/>
        <dbReference type="ChEBI" id="CHEBI:231637"/>
        <dbReference type="EC" id="1.3.1.94"/>
    </reaction>
    <physiologicalReaction direction="right-to-left" evidence="8 9">
        <dbReference type="Rhea" id="RHEA:80729"/>
    </physiologicalReaction>
</comment>
<evidence type="ECO:0000256" key="5">
    <source>
        <dbReference type="ARBA" id="ARBA00023136"/>
    </source>
</evidence>
<dbReference type="GO" id="GO:0005789">
    <property type="term" value="C:endoplasmic reticulum membrane"/>
    <property type="evidence" value="ECO:0007669"/>
    <property type="project" value="UniProtKB-SubCell"/>
</dbReference>
<feature type="transmembrane region" description="Helical" evidence="9">
    <location>
        <begin position="141"/>
        <end position="162"/>
    </location>
</feature>
<evidence type="ECO:0000256" key="9">
    <source>
        <dbReference type="RuleBase" id="RU367081"/>
    </source>
</evidence>
<comment type="similarity">
    <text evidence="6 9">Belongs to the steroid 5-alpha reductase family. Polyprenal reductase subfamily.</text>
</comment>
<proteinExistence type="inferred from homology"/>
<dbReference type="OMA" id="RFYETNF"/>
<evidence type="ECO:0000256" key="7">
    <source>
        <dbReference type="ARBA" id="ARBA00047186"/>
    </source>
</evidence>
<dbReference type="EC" id="1.3.1.94" evidence="2 9"/>
<dbReference type="STRING" id="46731.A0A3M6UV71"/>
<protein>
    <recommendedName>
        <fullName evidence="7 9">Polyprenal reductase</fullName>
        <ecNumber evidence="2 9">1.3.1.94</ecNumber>
    </recommendedName>
</protein>
<dbReference type="Proteomes" id="UP000275408">
    <property type="component" value="Unassembled WGS sequence"/>
</dbReference>
<reference evidence="11 12" key="1">
    <citation type="journal article" date="2018" name="Sci. Rep.">
        <title>Comparative analysis of the Pocillopora damicornis genome highlights role of immune system in coral evolution.</title>
        <authorList>
            <person name="Cunning R."/>
            <person name="Bay R.A."/>
            <person name="Gillette P."/>
            <person name="Baker A.C."/>
            <person name="Traylor-Knowles N."/>
        </authorList>
    </citation>
    <scope>NUCLEOTIDE SEQUENCE [LARGE SCALE GENOMIC DNA]</scope>
    <source>
        <strain evidence="11">RSMAS</strain>
        <tissue evidence="11">Whole animal</tissue>
    </source>
</reference>
<evidence type="ECO:0000256" key="3">
    <source>
        <dbReference type="ARBA" id="ARBA00022692"/>
    </source>
</evidence>
<evidence type="ECO:0000256" key="6">
    <source>
        <dbReference type="ARBA" id="ARBA00046320"/>
    </source>
</evidence>
<dbReference type="PANTHER" id="PTHR14624:SF0">
    <property type="entry name" value="POLYPRENOL REDUCTASE"/>
    <property type="match status" value="1"/>
</dbReference>
<dbReference type="OrthoDB" id="541710at2759"/>
<feature type="transmembrane region" description="Helical" evidence="9">
    <location>
        <begin position="261"/>
        <end position="285"/>
    </location>
</feature>
<dbReference type="InterPro" id="IPR039698">
    <property type="entry name" value="Dfg10/SRD5A3"/>
</dbReference>
<dbReference type="GO" id="GO:0006488">
    <property type="term" value="P:dolichol-linked oligosaccharide biosynthetic process"/>
    <property type="evidence" value="ECO:0007669"/>
    <property type="project" value="UniProtKB-UniRule"/>
</dbReference>
<dbReference type="PROSITE" id="PS50244">
    <property type="entry name" value="S5A_REDUCTASE"/>
    <property type="match status" value="1"/>
</dbReference>
<keyword evidence="9" id="KW-0560">Oxidoreductase</keyword>
<comment type="subcellular location">
    <subcellularLocation>
        <location evidence="1">Endomembrane system</location>
        <topology evidence="1">Multi-pass membrane protein</topology>
    </subcellularLocation>
    <subcellularLocation>
        <location evidence="9">Endoplasmic reticulum membrane</location>
    </subcellularLocation>
</comment>
<evidence type="ECO:0000313" key="12">
    <source>
        <dbReference type="Proteomes" id="UP000275408"/>
    </source>
</evidence>
<dbReference type="Pfam" id="PF02544">
    <property type="entry name" value="Steroid_dh"/>
    <property type="match status" value="1"/>
</dbReference>
<feature type="transmembrane region" description="Helical" evidence="9">
    <location>
        <begin position="189"/>
        <end position="212"/>
    </location>
</feature>
<sequence>MDLLLVSLSFINVGCFLVTLLYIMRRYIPFWLSDLFEWGKTKSNWDQSRWNRFLHVPNSWFTHFYIVGSSLSCALLWMLIIHCFHIKSPITEYFPQILDLHYTPCVNYFTVLVSLLLLLVQCCRRLFECLFISVFTGKIHFSHYLVGLFYYVLDAIALASPLLGKKKMDKDWCSLCREMLSGLQNFSGIQWLGIVVFLWASWHQWNCHVILAKLRHSAYGKTVKVYKIPYGDWFDHVSSPHYLAEIVIYFAFFLIQKGHNVYVGMILLFTVQNLSLGATVTHSWYKNKFKEYPQNRYKIFPFLY</sequence>
<comment type="caution">
    <text evidence="11">The sequence shown here is derived from an EMBL/GenBank/DDBJ whole genome shotgun (WGS) entry which is preliminary data.</text>
</comment>
<dbReference type="EMBL" id="RCHS01000654">
    <property type="protein sequence ID" value="RMX57454.1"/>
    <property type="molecule type" value="Genomic_DNA"/>
</dbReference>
<keyword evidence="9" id="KW-0521">NADP</keyword>
<name>A0A3M6UV71_POCDA</name>
<feature type="domain" description="3-oxo-5-alpha-steroid 4-dehydrogenase C-terminal" evidence="10">
    <location>
        <begin position="190"/>
        <end position="304"/>
    </location>
</feature>
<gene>
    <name evidence="11" type="ORF">pdam_00007010</name>
</gene>
<feature type="transmembrane region" description="Helical" evidence="9">
    <location>
        <begin position="100"/>
        <end position="120"/>
    </location>
</feature>
<organism evidence="11 12">
    <name type="scientific">Pocillopora damicornis</name>
    <name type="common">Cauliflower coral</name>
    <name type="synonym">Millepora damicornis</name>
    <dbReference type="NCBI Taxonomy" id="46731"/>
    <lineage>
        <taxon>Eukaryota</taxon>
        <taxon>Metazoa</taxon>
        <taxon>Cnidaria</taxon>
        <taxon>Anthozoa</taxon>
        <taxon>Hexacorallia</taxon>
        <taxon>Scleractinia</taxon>
        <taxon>Astrocoeniina</taxon>
        <taxon>Pocilloporidae</taxon>
        <taxon>Pocillopora</taxon>
    </lineage>
</organism>
<dbReference type="GO" id="GO:0102389">
    <property type="term" value="F:polyprenol reductase activity"/>
    <property type="evidence" value="ECO:0007669"/>
    <property type="project" value="UniProtKB-UniRule"/>
</dbReference>
<keyword evidence="9" id="KW-0256">Endoplasmic reticulum</keyword>
<dbReference type="InterPro" id="IPR001104">
    <property type="entry name" value="3-oxo-5_a-steroid_4-DH_C"/>
</dbReference>
<keyword evidence="5 9" id="KW-0472">Membrane</keyword>
<evidence type="ECO:0000313" key="11">
    <source>
        <dbReference type="EMBL" id="RMX57454.1"/>
    </source>
</evidence>